<dbReference type="EMBL" id="JACVVX010000003">
    <property type="protein sequence ID" value="MBD0415565.1"/>
    <property type="molecule type" value="Genomic_DNA"/>
</dbReference>
<organism evidence="2 3">
    <name type="scientific">Oryzicola mucosus</name>
    <dbReference type="NCBI Taxonomy" id="2767425"/>
    <lineage>
        <taxon>Bacteria</taxon>
        <taxon>Pseudomonadati</taxon>
        <taxon>Pseudomonadota</taxon>
        <taxon>Alphaproteobacteria</taxon>
        <taxon>Hyphomicrobiales</taxon>
        <taxon>Phyllobacteriaceae</taxon>
        <taxon>Oryzicola</taxon>
    </lineage>
</organism>
<dbReference type="Pfam" id="PF00248">
    <property type="entry name" value="Aldo_ket_red"/>
    <property type="match status" value="1"/>
</dbReference>
<evidence type="ECO:0000259" key="1">
    <source>
        <dbReference type="Pfam" id="PF00248"/>
    </source>
</evidence>
<gene>
    <name evidence="2" type="ORF">ICI42_12920</name>
</gene>
<dbReference type="InterPro" id="IPR023210">
    <property type="entry name" value="NADP_OxRdtase_dom"/>
</dbReference>
<evidence type="ECO:0000313" key="3">
    <source>
        <dbReference type="Proteomes" id="UP000643405"/>
    </source>
</evidence>
<feature type="domain" description="NADP-dependent oxidoreductase" evidence="1">
    <location>
        <begin position="19"/>
        <end position="318"/>
    </location>
</feature>
<dbReference type="PANTHER" id="PTHR43147:SF2">
    <property type="entry name" value="NADP-DEPENDENT OXIDOREDUCTASE DOMAIN-CONTAINING PROTEIN"/>
    <property type="match status" value="1"/>
</dbReference>
<protein>
    <submittedName>
        <fullName evidence="2">Aldo/keto reductase</fullName>
    </submittedName>
</protein>
<dbReference type="CDD" id="cd19101">
    <property type="entry name" value="AKR_unchar"/>
    <property type="match status" value="1"/>
</dbReference>
<evidence type="ECO:0000313" key="2">
    <source>
        <dbReference type="EMBL" id="MBD0415565.1"/>
    </source>
</evidence>
<comment type="caution">
    <text evidence="2">The sequence shown here is derived from an EMBL/GenBank/DDBJ whole genome shotgun (WGS) entry which is preliminary data.</text>
</comment>
<dbReference type="Gene3D" id="3.20.20.100">
    <property type="entry name" value="NADP-dependent oxidoreductase domain"/>
    <property type="match status" value="1"/>
</dbReference>
<dbReference type="SUPFAM" id="SSF51430">
    <property type="entry name" value="NAD(P)-linked oxidoreductase"/>
    <property type="match status" value="1"/>
</dbReference>
<proteinExistence type="predicted"/>
<sequence length="354" mass="39701">MTAVETTDIRPGYTISRVLKGGWQLAGGHAAVDHEKAIAEMGDYIRSGITTFDCADIYTGVEQLIGDFRRATIASGDRELLAPLKVHTKSVPDLQKLRTITKAELQETIDRSLVRLGLDRLNLVQFHWWDTAVPRYVEVAGWLADFQKEGKIDLLGTTNFNTSCMRELKDSGIEFASMQVQYSLLDNRPEKDLLPFCKENDIKILCYGTVAGGFLSDRWLSVPEPVGELENRSLVKYKLIIDDMGGWELFQTLLSTLRKIADRHHVNIADVAMRAVLDWPQVAGIIVGVRHGGHLEAHSRLFGLTLTDADRAEIDAVLAQKTTMEGDVYDLERDQKGRHGRIMHYNLNEDKPAA</sequence>
<dbReference type="Proteomes" id="UP000643405">
    <property type="component" value="Unassembled WGS sequence"/>
</dbReference>
<dbReference type="AlphaFoldDB" id="A0A8J6Q3U1"/>
<reference evidence="2" key="1">
    <citation type="submission" date="2020-09" db="EMBL/GenBank/DDBJ databases">
        <title>Genome seq and assembly of Tianweitania sp.</title>
        <authorList>
            <person name="Chhetri G."/>
        </authorList>
    </citation>
    <scope>NUCLEOTIDE SEQUENCE</scope>
    <source>
        <strain evidence="2">Rool2</strain>
    </source>
</reference>
<keyword evidence="3" id="KW-1185">Reference proteome</keyword>
<accession>A0A8J6Q3U1</accession>
<dbReference type="RefSeq" id="WP_188164969.1">
    <property type="nucleotide sequence ID" value="NZ_JACVVX010000003.1"/>
</dbReference>
<dbReference type="PANTHER" id="PTHR43147">
    <property type="entry name" value="PROTEIN TAS"/>
    <property type="match status" value="1"/>
</dbReference>
<name>A0A8J6Q3U1_9HYPH</name>
<dbReference type="InterPro" id="IPR036812">
    <property type="entry name" value="NAD(P)_OxRdtase_dom_sf"/>
</dbReference>